<reference evidence="9" key="2">
    <citation type="submission" date="2020-02" db="EMBL/GenBank/DDBJ databases">
        <authorList>
            <person name="Gilchrist C.L.M."/>
            <person name="Chooi Y.-H."/>
        </authorList>
    </citation>
    <scope>NUCLEOTIDE SEQUENCE</scope>
    <source>
        <strain evidence="9">MST-FP2251</strain>
    </source>
</reference>
<dbReference type="InterPro" id="IPR051087">
    <property type="entry name" value="Mitochondrial_ACSM"/>
</dbReference>
<dbReference type="Gene3D" id="3.40.50.12780">
    <property type="entry name" value="N-terminal domain of ligase-like"/>
    <property type="match status" value="1"/>
</dbReference>
<feature type="domain" description="AMP-binding enzyme C-terminal" evidence="8">
    <location>
        <begin position="462"/>
        <end position="544"/>
    </location>
</feature>
<keyword evidence="10" id="KW-1185">Reference proteome</keyword>
<dbReference type="InterPro" id="IPR025110">
    <property type="entry name" value="AMP-bd_C"/>
</dbReference>
<dbReference type="GO" id="GO:0004321">
    <property type="term" value="F:fatty-acyl-CoA synthase activity"/>
    <property type="evidence" value="ECO:0007669"/>
    <property type="project" value="TreeGrafter"/>
</dbReference>
<reference evidence="9" key="1">
    <citation type="journal article" date="2019" name="Beilstein J. Org. Chem.">
        <title>Nanangenines: drimane sesquiterpenoids as the dominant metabolite cohort of a novel Australian fungus, Aspergillus nanangensis.</title>
        <authorList>
            <person name="Lacey H.J."/>
            <person name="Gilchrist C.L.M."/>
            <person name="Crombie A."/>
            <person name="Kalaitzis J.A."/>
            <person name="Vuong D."/>
            <person name="Rutledge P.J."/>
            <person name="Turner P."/>
            <person name="Pitt J.I."/>
            <person name="Lacey E."/>
            <person name="Chooi Y.H."/>
            <person name="Piggott A.M."/>
        </authorList>
    </citation>
    <scope>NUCLEOTIDE SEQUENCE</scope>
    <source>
        <strain evidence="9">MST-FP2251</strain>
    </source>
</reference>
<evidence type="ECO:0000256" key="3">
    <source>
        <dbReference type="ARBA" id="ARBA00022741"/>
    </source>
</evidence>
<evidence type="ECO:0000256" key="6">
    <source>
        <dbReference type="ARBA" id="ARBA00048477"/>
    </source>
</evidence>
<dbReference type="GO" id="GO:0005524">
    <property type="term" value="F:ATP binding"/>
    <property type="evidence" value="ECO:0007669"/>
    <property type="project" value="UniProtKB-KW"/>
</dbReference>
<evidence type="ECO:0000256" key="2">
    <source>
        <dbReference type="ARBA" id="ARBA00022598"/>
    </source>
</evidence>
<comment type="catalytic activity">
    <reaction evidence="6">
        <text>a medium-chain fatty acid + ATP + CoA = a medium-chain fatty acyl-CoA + AMP + diphosphate</text>
        <dbReference type="Rhea" id="RHEA:48340"/>
        <dbReference type="ChEBI" id="CHEBI:30616"/>
        <dbReference type="ChEBI" id="CHEBI:33019"/>
        <dbReference type="ChEBI" id="CHEBI:57287"/>
        <dbReference type="ChEBI" id="CHEBI:59558"/>
        <dbReference type="ChEBI" id="CHEBI:90546"/>
        <dbReference type="ChEBI" id="CHEBI:456215"/>
        <dbReference type="EC" id="6.2.1.2"/>
    </reaction>
    <physiologicalReaction direction="left-to-right" evidence="6">
        <dbReference type="Rhea" id="RHEA:48341"/>
    </physiologicalReaction>
</comment>
<evidence type="ECO:0000259" key="8">
    <source>
        <dbReference type="Pfam" id="PF13193"/>
    </source>
</evidence>
<evidence type="ECO:0000256" key="1">
    <source>
        <dbReference type="ARBA" id="ARBA00006432"/>
    </source>
</evidence>
<dbReference type="AlphaFoldDB" id="A0AAD4CET7"/>
<dbReference type="EC" id="6.2.1.2" evidence="5"/>
<feature type="domain" description="AMP-dependent synthetase/ligase" evidence="7">
    <location>
        <begin position="46"/>
        <end position="406"/>
    </location>
</feature>
<dbReference type="Pfam" id="PF13193">
    <property type="entry name" value="AMP-binding_C"/>
    <property type="match status" value="1"/>
</dbReference>
<comment type="similarity">
    <text evidence="1">Belongs to the ATP-dependent AMP-binding enzyme family.</text>
</comment>
<dbReference type="PANTHER" id="PTHR43605:SF10">
    <property type="entry name" value="ACYL-COA SYNTHETASE MEDIUM CHAIN FAMILY MEMBER 3"/>
    <property type="match status" value="1"/>
</dbReference>
<keyword evidence="3" id="KW-0547">Nucleotide-binding</keyword>
<comment type="caution">
    <text evidence="9">The sequence shown here is derived from an EMBL/GenBank/DDBJ whole genome shotgun (WGS) entry which is preliminary data.</text>
</comment>
<dbReference type="GO" id="GO:0031956">
    <property type="term" value="F:medium-chain fatty acid-CoA ligase activity"/>
    <property type="evidence" value="ECO:0007669"/>
    <property type="project" value="UniProtKB-EC"/>
</dbReference>
<proteinExistence type="inferred from homology"/>
<evidence type="ECO:0000313" key="10">
    <source>
        <dbReference type="Proteomes" id="UP001194746"/>
    </source>
</evidence>
<dbReference type="InterPro" id="IPR045851">
    <property type="entry name" value="AMP-bd_C_sf"/>
</dbReference>
<dbReference type="GO" id="GO:0006637">
    <property type="term" value="P:acyl-CoA metabolic process"/>
    <property type="evidence" value="ECO:0007669"/>
    <property type="project" value="TreeGrafter"/>
</dbReference>
<gene>
    <name evidence="9" type="ORF">FE257_000637</name>
</gene>
<evidence type="ECO:0000256" key="5">
    <source>
        <dbReference type="ARBA" id="ARBA00039009"/>
    </source>
</evidence>
<evidence type="ECO:0000313" key="9">
    <source>
        <dbReference type="EMBL" id="KAF9885186.1"/>
    </source>
</evidence>
<dbReference type="Pfam" id="PF00501">
    <property type="entry name" value="AMP-binding"/>
    <property type="match status" value="1"/>
</dbReference>
<name>A0AAD4CET7_ASPNN</name>
<dbReference type="GO" id="GO:0006633">
    <property type="term" value="P:fatty acid biosynthetic process"/>
    <property type="evidence" value="ECO:0007669"/>
    <property type="project" value="TreeGrafter"/>
</dbReference>
<sequence>MSLPSHTPSYSANSFNFTRDVVDYWGQAHIDPIAMLWKPPNSINPDELCSLTYSHFSRRARQVANGLRRLGVQKGDVILLVSSKTPEWYEIVCGAILSGVVICLCSSALTPAELRFRAQKTQALVFVGEALTIENLLALGPEETTSSVRFNICYSSSGKPSDAHVETYESLLDMGGEEVSTEFQTDPADACLLYFTSGTTAQPKIVKHTHVSYPFGHIITGEHWLDVRPGSILWNLSDQGWAKAMWAFFGSWSQGATLFVDADPLSYDPEKIIRVLHQYPITTFCAAPAIYRQLVTDESKQHFAATPPKALEHCTSAGENLESHAILEWYEMTDGLIIWNGFGQTETSILSGNYPGIEPKVGSMGKPLPGVPLYILNKERQIAHPFEEGDVAVRISDEFHGIFEGYVHDDGSVVRPLVQGSAGQPWYITGDRAHCDEDGYLWYKGRADDVIISAGHRIGPAEVESVLQSHPAIAESAVVAAPDKERGAIVKAFIVLHNNYSTRPEARLKQEIREHCLEHQAAQFCPQVIEFVEATLLPKTVSGKIIRRELRDSL</sequence>
<evidence type="ECO:0000259" key="7">
    <source>
        <dbReference type="Pfam" id="PF00501"/>
    </source>
</evidence>
<dbReference type="PANTHER" id="PTHR43605">
    <property type="entry name" value="ACYL-COENZYME A SYNTHETASE"/>
    <property type="match status" value="1"/>
</dbReference>
<protein>
    <recommendedName>
        <fullName evidence="5">medium-chain acyl-CoA ligase</fullName>
        <ecNumber evidence="5">6.2.1.2</ecNumber>
    </recommendedName>
</protein>
<dbReference type="InterPro" id="IPR000873">
    <property type="entry name" value="AMP-dep_synth/lig_dom"/>
</dbReference>
<keyword evidence="2" id="KW-0436">Ligase</keyword>
<dbReference type="Gene3D" id="3.30.300.30">
    <property type="match status" value="1"/>
</dbReference>
<organism evidence="9 10">
    <name type="scientific">Aspergillus nanangensis</name>
    <dbReference type="NCBI Taxonomy" id="2582783"/>
    <lineage>
        <taxon>Eukaryota</taxon>
        <taxon>Fungi</taxon>
        <taxon>Dikarya</taxon>
        <taxon>Ascomycota</taxon>
        <taxon>Pezizomycotina</taxon>
        <taxon>Eurotiomycetes</taxon>
        <taxon>Eurotiomycetidae</taxon>
        <taxon>Eurotiales</taxon>
        <taxon>Aspergillaceae</taxon>
        <taxon>Aspergillus</taxon>
        <taxon>Aspergillus subgen. Circumdati</taxon>
    </lineage>
</organism>
<dbReference type="Proteomes" id="UP001194746">
    <property type="component" value="Unassembled WGS sequence"/>
</dbReference>
<evidence type="ECO:0000256" key="4">
    <source>
        <dbReference type="ARBA" id="ARBA00022840"/>
    </source>
</evidence>
<accession>A0AAD4CET7</accession>
<keyword evidence="4" id="KW-0067">ATP-binding</keyword>
<dbReference type="InterPro" id="IPR042099">
    <property type="entry name" value="ANL_N_sf"/>
</dbReference>
<dbReference type="SUPFAM" id="SSF56801">
    <property type="entry name" value="Acetyl-CoA synthetase-like"/>
    <property type="match status" value="1"/>
</dbReference>
<dbReference type="EMBL" id="VCAU01000101">
    <property type="protein sequence ID" value="KAF9885186.1"/>
    <property type="molecule type" value="Genomic_DNA"/>
</dbReference>